<evidence type="ECO:0000313" key="3">
    <source>
        <dbReference type="Proteomes" id="UP000278807"/>
    </source>
</evidence>
<evidence type="ECO:0000256" key="1">
    <source>
        <dbReference type="SAM" id="MobiDB-lite"/>
    </source>
</evidence>
<reference evidence="2 3" key="2">
    <citation type="submission" date="2018-11" db="EMBL/GenBank/DDBJ databases">
        <authorList>
            <consortium name="Pathogen Informatics"/>
        </authorList>
    </citation>
    <scope>NUCLEOTIDE SEQUENCE [LARGE SCALE GENOMIC DNA]</scope>
</reference>
<sequence length="130" mass="14036">MGILTKELIKLSATWFSESPSNSTTNSSPTLSGTTRSGVSSASSLLRSNTSYANIGVDADGASFEYQRMDMAALLTDCGVDMELPGSIAEQTKGIIFLSVPHRGNQSMMFLYHFPMVFTLTPEAKQLQQS</sequence>
<protein>
    <submittedName>
        <fullName evidence="4">Avl9 domain-containing protein</fullName>
    </submittedName>
</protein>
<dbReference type="EMBL" id="UZAE01014240">
    <property type="protein sequence ID" value="VDO12849.1"/>
    <property type="molecule type" value="Genomic_DNA"/>
</dbReference>
<organism evidence="4">
    <name type="scientific">Rodentolepis nana</name>
    <name type="common">Dwarf tapeworm</name>
    <name type="synonym">Hymenolepis nana</name>
    <dbReference type="NCBI Taxonomy" id="102285"/>
    <lineage>
        <taxon>Eukaryota</taxon>
        <taxon>Metazoa</taxon>
        <taxon>Spiralia</taxon>
        <taxon>Lophotrochozoa</taxon>
        <taxon>Platyhelminthes</taxon>
        <taxon>Cestoda</taxon>
        <taxon>Eucestoda</taxon>
        <taxon>Cyclophyllidea</taxon>
        <taxon>Hymenolepididae</taxon>
        <taxon>Rodentolepis</taxon>
    </lineage>
</organism>
<evidence type="ECO:0000313" key="4">
    <source>
        <dbReference type="WBParaSite" id="HNAJ_0001236701-mRNA-1"/>
    </source>
</evidence>
<keyword evidence="3" id="KW-1185">Reference proteome</keyword>
<gene>
    <name evidence="2" type="ORF">HNAJ_LOCUS12352</name>
</gene>
<dbReference type="STRING" id="102285.A0A0R3TWX9"/>
<name>A0A0R3TWX9_RODNA</name>
<reference evidence="4" key="1">
    <citation type="submission" date="2017-02" db="UniProtKB">
        <authorList>
            <consortium name="WormBaseParasite"/>
        </authorList>
    </citation>
    <scope>IDENTIFICATION</scope>
</reference>
<feature type="region of interest" description="Disordered" evidence="1">
    <location>
        <begin position="17"/>
        <end position="40"/>
    </location>
</feature>
<dbReference type="OrthoDB" id="5086500at2759"/>
<evidence type="ECO:0000313" key="2">
    <source>
        <dbReference type="EMBL" id="VDO12849.1"/>
    </source>
</evidence>
<dbReference type="Proteomes" id="UP000278807">
    <property type="component" value="Unassembled WGS sequence"/>
</dbReference>
<dbReference type="AlphaFoldDB" id="A0A0R3TWX9"/>
<accession>A0A0R3TWX9</accession>
<dbReference type="WBParaSite" id="HNAJ_0001236701-mRNA-1">
    <property type="protein sequence ID" value="HNAJ_0001236701-mRNA-1"/>
    <property type="gene ID" value="HNAJ_0001236701"/>
</dbReference>
<proteinExistence type="predicted"/>